<feature type="compositionally biased region" description="Basic and acidic residues" evidence="1">
    <location>
        <begin position="7"/>
        <end position="31"/>
    </location>
</feature>
<evidence type="ECO:0000256" key="1">
    <source>
        <dbReference type="SAM" id="MobiDB-lite"/>
    </source>
</evidence>
<comment type="caution">
    <text evidence="2">The sequence shown here is derived from an EMBL/GenBank/DDBJ whole genome shotgun (WGS) entry which is preliminary data.</text>
</comment>
<sequence>MIKKEGKKAEEKEEEKKPRSGTESESIDSRESINPSNDVNDRQLPGLADRALVWGSPECGRKGRAVSPLVYFMSARVIVKMDRVD</sequence>
<feature type="region of interest" description="Disordered" evidence="1">
    <location>
        <begin position="1"/>
        <end position="44"/>
    </location>
</feature>
<dbReference type="Proteomes" id="UP001283361">
    <property type="component" value="Unassembled WGS sequence"/>
</dbReference>
<proteinExistence type="predicted"/>
<name>A0AAE1DER7_9GAST</name>
<evidence type="ECO:0000313" key="2">
    <source>
        <dbReference type="EMBL" id="KAK3767220.1"/>
    </source>
</evidence>
<reference evidence="2" key="1">
    <citation type="journal article" date="2023" name="G3 (Bethesda)">
        <title>A reference genome for the long-term kleptoplast-retaining sea slug Elysia crispata morphotype clarki.</title>
        <authorList>
            <person name="Eastman K.E."/>
            <person name="Pendleton A.L."/>
            <person name="Shaikh M.A."/>
            <person name="Suttiyut T."/>
            <person name="Ogas R."/>
            <person name="Tomko P."/>
            <person name="Gavelis G."/>
            <person name="Widhalm J.R."/>
            <person name="Wisecaver J.H."/>
        </authorList>
    </citation>
    <scope>NUCLEOTIDE SEQUENCE</scope>
    <source>
        <strain evidence="2">ECLA1</strain>
    </source>
</reference>
<protein>
    <submittedName>
        <fullName evidence="2">Uncharacterized protein</fullName>
    </submittedName>
</protein>
<gene>
    <name evidence="2" type="ORF">RRG08_018090</name>
</gene>
<accession>A0AAE1DER7</accession>
<dbReference type="EMBL" id="JAWDGP010004170">
    <property type="protein sequence ID" value="KAK3767220.1"/>
    <property type="molecule type" value="Genomic_DNA"/>
</dbReference>
<keyword evidence="3" id="KW-1185">Reference proteome</keyword>
<organism evidence="2 3">
    <name type="scientific">Elysia crispata</name>
    <name type="common">lettuce slug</name>
    <dbReference type="NCBI Taxonomy" id="231223"/>
    <lineage>
        <taxon>Eukaryota</taxon>
        <taxon>Metazoa</taxon>
        <taxon>Spiralia</taxon>
        <taxon>Lophotrochozoa</taxon>
        <taxon>Mollusca</taxon>
        <taxon>Gastropoda</taxon>
        <taxon>Heterobranchia</taxon>
        <taxon>Euthyneura</taxon>
        <taxon>Panpulmonata</taxon>
        <taxon>Sacoglossa</taxon>
        <taxon>Placobranchoidea</taxon>
        <taxon>Plakobranchidae</taxon>
        <taxon>Elysia</taxon>
    </lineage>
</organism>
<evidence type="ECO:0000313" key="3">
    <source>
        <dbReference type="Proteomes" id="UP001283361"/>
    </source>
</evidence>
<dbReference type="AlphaFoldDB" id="A0AAE1DER7"/>